<comment type="caution">
    <text evidence="1">The sequence shown here is derived from an EMBL/GenBank/DDBJ whole genome shotgun (WGS) entry which is preliminary data.</text>
</comment>
<sequence length="155" mass="17798">MDKRGRSTETFPETPWKCFGFQQDQCNETLRRHEHIELTLSPAYDRLQIASSLPDIHSKNNPFVPSQSKDNQLLLSDTDKVKSEEQLFDTSKHSRNCCHGIIDKWKDGLLYSSVLYLCQHILFHTYNVRIHQGSATYGPRAGSGPPCEIVRPETH</sequence>
<organism evidence="1 2">
    <name type="scientific">Clavelina lepadiformis</name>
    <name type="common">Light-bulb sea squirt</name>
    <name type="synonym">Ascidia lepadiformis</name>
    <dbReference type="NCBI Taxonomy" id="159417"/>
    <lineage>
        <taxon>Eukaryota</taxon>
        <taxon>Metazoa</taxon>
        <taxon>Chordata</taxon>
        <taxon>Tunicata</taxon>
        <taxon>Ascidiacea</taxon>
        <taxon>Aplousobranchia</taxon>
        <taxon>Clavelinidae</taxon>
        <taxon>Clavelina</taxon>
    </lineage>
</organism>
<dbReference type="Proteomes" id="UP001642483">
    <property type="component" value="Unassembled WGS sequence"/>
</dbReference>
<proteinExistence type="predicted"/>
<reference evidence="1 2" key="1">
    <citation type="submission" date="2024-02" db="EMBL/GenBank/DDBJ databases">
        <authorList>
            <person name="Daric V."/>
            <person name="Darras S."/>
        </authorList>
    </citation>
    <scope>NUCLEOTIDE SEQUENCE [LARGE SCALE GENOMIC DNA]</scope>
</reference>
<keyword evidence="2" id="KW-1185">Reference proteome</keyword>
<evidence type="ECO:0000313" key="1">
    <source>
        <dbReference type="EMBL" id="CAK8688527.1"/>
    </source>
</evidence>
<accession>A0ABP0GB47</accession>
<dbReference type="EMBL" id="CAWYQH010000108">
    <property type="protein sequence ID" value="CAK8688527.1"/>
    <property type="molecule type" value="Genomic_DNA"/>
</dbReference>
<name>A0ABP0GB47_CLALP</name>
<evidence type="ECO:0000313" key="2">
    <source>
        <dbReference type="Proteomes" id="UP001642483"/>
    </source>
</evidence>
<protein>
    <submittedName>
        <fullName evidence="1">Uncharacterized protein</fullName>
    </submittedName>
</protein>
<gene>
    <name evidence="1" type="ORF">CVLEPA_LOCUS20529</name>
</gene>